<dbReference type="EMBL" id="CAJNYD010000275">
    <property type="protein sequence ID" value="CAF3240615.1"/>
    <property type="molecule type" value="Genomic_DNA"/>
</dbReference>
<sequence>VRKNLHKRLHIRVHRPNRQGQVLRPHHRRNQVEYSFHPSETFTNNPCFVPAPSSSASETGFTTSQPFTTTMVCPLTEGMTSPQYLDSPQLTDAKTGTVPSDLKPGSPGVTFTTPDAKVVIPLAPGIAPIVTEVSVPNPLTNVVEITVTFTPATSDTPVRLTSPTGTNTVDNFPITPLKEGSTITITFVTTNNQPPENVTLSVIACFVPSTATTIVSSSTAPITVSGPTPTLTISSTSTGTGMTEGIVYKAVDIRHWLKTLLINTVTGFRLNK</sequence>
<comment type="caution">
    <text evidence="2">The sequence shown here is derived from an EMBL/GenBank/DDBJ whole genome shotgun (WGS) entry which is preliminary data.</text>
</comment>
<dbReference type="EMBL" id="CAJNYV010003956">
    <property type="protein sequence ID" value="CAF3624619.1"/>
    <property type="molecule type" value="Genomic_DNA"/>
</dbReference>
<dbReference type="Proteomes" id="UP000663865">
    <property type="component" value="Unassembled WGS sequence"/>
</dbReference>
<proteinExistence type="predicted"/>
<feature type="non-terminal residue" evidence="2">
    <location>
        <position position="1"/>
    </location>
</feature>
<name>A0A817VNQ0_9BILA</name>
<organism evidence="2 4">
    <name type="scientific">Rotaria socialis</name>
    <dbReference type="NCBI Taxonomy" id="392032"/>
    <lineage>
        <taxon>Eukaryota</taxon>
        <taxon>Metazoa</taxon>
        <taxon>Spiralia</taxon>
        <taxon>Gnathifera</taxon>
        <taxon>Rotifera</taxon>
        <taxon>Eurotatoria</taxon>
        <taxon>Bdelloidea</taxon>
        <taxon>Philodinida</taxon>
        <taxon>Philodinidae</taxon>
        <taxon>Rotaria</taxon>
    </lineage>
</organism>
<accession>A0A817VNQ0</accession>
<evidence type="ECO:0000313" key="1">
    <source>
        <dbReference type="EMBL" id="CAF3240615.1"/>
    </source>
</evidence>
<dbReference type="AlphaFoldDB" id="A0A817VNQ0"/>
<evidence type="ECO:0000313" key="4">
    <source>
        <dbReference type="Proteomes" id="UP000663872"/>
    </source>
</evidence>
<evidence type="ECO:0000313" key="3">
    <source>
        <dbReference type="EMBL" id="CAF3624619.1"/>
    </source>
</evidence>
<reference evidence="2" key="1">
    <citation type="submission" date="2021-02" db="EMBL/GenBank/DDBJ databases">
        <authorList>
            <person name="Nowell W R."/>
        </authorList>
    </citation>
    <scope>NUCLEOTIDE SEQUENCE</scope>
</reference>
<dbReference type="EMBL" id="CAJNYT010000334">
    <property type="protein sequence ID" value="CAF3344714.1"/>
    <property type="molecule type" value="Genomic_DNA"/>
</dbReference>
<gene>
    <name evidence="2" type="ORF">GRG538_LOCUS4962</name>
    <name evidence="3" type="ORF">KIK155_LOCUS22096</name>
    <name evidence="1" type="ORF">LUA448_LOCUS4250</name>
</gene>
<evidence type="ECO:0000313" key="2">
    <source>
        <dbReference type="EMBL" id="CAF3344714.1"/>
    </source>
</evidence>
<dbReference type="Proteomes" id="UP000663872">
    <property type="component" value="Unassembled WGS sequence"/>
</dbReference>
<dbReference type="Proteomes" id="UP000663833">
    <property type="component" value="Unassembled WGS sequence"/>
</dbReference>
<protein>
    <submittedName>
        <fullName evidence="2">Uncharacterized protein</fullName>
    </submittedName>
</protein>